<evidence type="ECO:0000256" key="3">
    <source>
        <dbReference type="ARBA" id="ARBA00022475"/>
    </source>
</evidence>
<dbReference type="GO" id="GO:0015628">
    <property type="term" value="P:protein secretion by the type II secretion system"/>
    <property type="evidence" value="ECO:0007669"/>
    <property type="project" value="InterPro"/>
</dbReference>
<keyword evidence="3" id="KW-1003">Cell membrane</keyword>
<dbReference type="InterPro" id="IPR045584">
    <property type="entry name" value="Pilin-like"/>
</dbReference>
<dbReference type="EMBL" id="JACGXL010000003">
    <property type="protein sequence ID" value="MBA8888001.1"/>
    <property type="molecule type" value="Genomic_DNA"/>
</dbReference>
<name>A0A839F753_9GAMM</name>
<sequence>MLELMVTVAIVAILAAMAFPSYREFTTRMTTSNNTNELIGALNLARSEAVKRGRQVAVIAINGNWANGWQVVAGKADATGAIAAPAAPGTTEATCRGYLDFDGATPLCPRFNGALPNTYYILGKATGAGALDDRVVFGSSGALVGSASNFDFSVCRPSAHADSNQSRHINVRASGIVTTNRGTSGSPAGPCS</sequence>
<keyword evidence="4" id="KW-0488">Methylation</keyword>
<dbReference type="Gene3D" id="3.55.40.10">
    <property type="entry name" value="minor pseudopilin epsh domain"/>
    <property type="match status" value="1"/>
</dbReference>
<keyword evidence="13" id="KW-1185">Reference proteome</keyword>
<evidence type="ECO:0000313" key="13">
    <source>
        <dbReference type="Proteomes" id="UP000550401"/>
    </source>
</evidence>
<comment type="subcellular location">
    <subcellularLocation>
        <location evidence="1">Cell inner membrane</location>
        <topology evidence="1">Single-pass membrane protein</topology>
    </subcellularLocation>
</comment>
<dbReference type="AlphaFoldDB" id="A0A839F753"/>
<dbReference type="GO" id="GO:0005886">
    <property type="term" value="C:plasma membrane"/>
    <property type="evidence" value="ECO:0007669"/>
    <property type="project" value="UniProtKB-SubCell"/>
</dbReference>
<evidence type="ECO:0000256" key="9">
    <source>
        <dbReference type="ARBA" id="ARBA00025772"/>
    </source>
</evidence>
<dbReference type="Proteomes" id="UP000550401">
    <property type="component" value="Unassembled WGS sequence"/>
</dbReference>
<protein>
    <recommendedName>
        <fullName evidence="2">Type II secretion system protein H</fullName>
    </recommendedName>
    <alternativeName>
        <fullName evidence="10">General secretion pathway protein H</fullName>
    </alternativeName>
</protein>
<evidence type="ECO:0000313" key="12">
    <source>
        <dbReference type="EMBL" id="MBA8888001.1"/>
    </source>
</evidence>
<evidence type="ECO:0000256" key="10">
    <source>
        <dbReference type="ARBA" id="ARBA00030775"/>
    </source>
</evidence>
<evidence type="ECO:0000259" key="11">
    <source>
        <dbReference type="Pfam" id="PF12019"/>
    </source>
</evidence>
<keyword evidence="7" id="KW-1133">Transmembrane helix</keyword>
<proteinExistence type="inferred from homology"/>
<feature type="domain" description="General secretion pathway GspH" evidence="11">
    <location>
        <begin position="35"/>
        <end position="175"/>
    </location>
</feature>
<keyword evidence="6" id="KW-0812">Transmembrane</keyword>
<evidence type="ECO:0000256" key="2">
    <source>
        <dbReference type="ARBA" id="ARBA00021549"/>
    </source>
</evidence>
<dbReference type="GO" id="GO:0015627">
    <property type="term" value="C:type II protein secretion system complex"/>
    <property type="evidence" value="ECO:0007669"/>
    <property type="project" value="InterPro"/>
</dbReference>
<evidence type="ECO:0000256" key="7">
    <source>
        <dbReference type="ARBA" id="ARBA00022989"/>
    </source>
</evidence>
<keyword evidence="8" id="KW-0472">Membrane</keyword>
<evidence type="ECO:0000256" key="5">
    <source>
        <dbReference type="ARBA" id="ARBA00022519"/>
    </source>
</evidence>
<comment type="similarity">
    <text evidence="9">Belongs to the GSP H family.</text>
</comment>
<dbReference type="InterPro" id="IPR022346">
    <property type="entry name" value="T2SS_GspH"/>
</dbReference>
<evidence type="ECO:0000256" key="6">
    <source>
        <dbReference type="ARBA" id="ARBA00022692"/>
    </source>
</evidence>
<evidence type="ECO:0000256" key="4">
    <source>
        <dbReference type="ARBA" id="ARBA00022481"/>
    </source>
</evidence>
<evidence type="ECO:0000256" key="1">
    <source>
        <dbReference type="ARBA" id="ARBA00004377"/>
    </source>
</evidence>
<organism evidence="12 13">
    <name type="scientific">Dokdonella fugitiva</name>
    <dbReference type="NCBI Taxonomy" id="328517"/>
    <lineage>
        <taxon>Bacteria</taxon>
        <taxon>Pseudomonadati</taxon>
        <taxon>Pseudomonadota</taxon>
        <taxon>Gammaproteobacteria</taxon>
        <taxon>Lysobacterales</taxon>
        <taxon>Rhodanobacteraceae</taxon>
        <taxon>Dokdonella</taxon>
    </lineage>
</organism>
<dbReference type="Pfam" id="PF12019">
    <property type="entry name" value="GspH"/>
    <property type="match status" value="1"/>
</dbReference>
<gene>
    <name evidence="12" type="ORF">FHW12_002225</name>
</gene>
<dbReference type="SUPFAM" id="SSF54523">
    <property type="entry name" value="Pili subunits"/>
    <property type="match status" value="1"/>
</dbReference>
<accession>A0A839F753</accession>
<keyword evidence="5" id="KW-0997">Cell inner membrane</keyword>
<comment type="caution">
    <text evidence="12">The sequence shown here is derived from an EMBL/GenBank/DDBJ whole genome shotgun (WGS) entry which is preliminary data.</text>
</comment>
<evidence type="ECO:0000256" key="8">
    <source>
        <dbReference type="ARBA" id="ARBA00023136"/>
    </source>
</evidence>
<reference evidence="12 13" key="1">
    <citation type="submission" date="2020-07" db="EMBL/GenBank/DDBJ databases">
        <title>Genomic Encyclopedia of Type Strains, Phase IV (KMG-V): Genome sequencing to study the core and pangenomes of soil and plant-associated prokaryotes.</title>
        <authorList>
            <person name="Whitman W."/>
        </authorList>
    </citation>
    <scope>NUCLEOTIDE SEQUENCE [LARGE SCALE GENOMIC DNA]</scope>
    <source>
        <strain evidence="12 13">RH2WT43</strain>
    </source>
</reference>